<feature type="compositionally biased region" description="Basic and acidic residues" evidence="1">
    <location>
        <begin position="69"/>
        <end position="90"/>
    </location>
</feature>
<evidence type="ECO:0000313" key="3">
    <source>
        <dbReference type="Proteomes" id="UP000466848"/>
    </source>
</evidence>
<evidence type="ECO:0000256" key="1">
    <source>
        <dbReference type="SAM" id="MobiDB-lite"/>
    </source>
</evidence>
<sequence length="90" mass="10380">MYFNIGSHLFLPEGDDYSKTEFDQQAEELLSEGNNLLNRLRLEQCAEAQLLAAMQQQAELPKPVSKKSPQKDSEEKKTYKEMMEELAAKR</sequence>
<gene>
    <name evidence="2" type="ORF">Ami103574_15035</name>
</gene>
<accession>A0A858BZF5</accession>
<dbReference type="EMBL" id="CP048649">
    <property type="protein sequence ID" value="QIB70525.1"/>
    <property type="molecule type" value="Genomic_DNA"/>
</dbReference>
<dbReference type="AlphaFoldDB" id="A0A858BZF5"/>
<proteinExistence type="predicted"/>
<protein>
    <submittedName>
        <fullName evidence="2">Uncharacterized protein</fullName>
    </submittedName>
</protein>
<name>A0A858BZF5_9FIRM</name>
<keyword evidence="3" id="KW-1185">Reference proteome</keyword>
<feature type="region of interest" description="Disordered" evidence="1">
    <location>
        <begin position="57"/>
        <end position="90"/>
    </location>
</feature>
<dbReference type="RefSeq" id="WP_163067762.1">
    <property type="nucleotide sequence ID" value="NZ_CP048649.1"/>
</dbReference>
<dbReference type="Proteomes" id="UP000466848">
    <property type="component" value="Chromosome"/>
</dbReference>
<dbReference type="KEGG" id="abut:Ami103574_15035"/>
<reference evidence="2 3" key="1">
    <citation type="submission" date="2020-02" db="EMBL/GenBank/DDBJ databases">
        <authorList>
            <person name="Kim Y.B."/>
            <person name="Roh S.W."/>
        </authorList>
    </citation>
    <scope>NUCLEOTIDE SEQUENCE [LARGE SCALE GENOMIC DNA]</scope>
    <source>
        <strain evidence="2 3">DSM 103574</strain>
    </source>
</reference>
<organism evidence="2 3">
    <name type="scientific">Aminipila butyrica</name>
    <dbReference type="NCBI Taxonomy" id="433296"/>
    <lineage>
        <taxon>Bacteria</taxon>
        <taxon>Bacillati</taxon>
        <taxon>Bacillota</taxon>
        <taxon>Clostridia</taxon>
        <taxon>Peptostreptococcales</taxon>
        <taxon>Anaerovoracaceae</taxon>
        <taxon>Aminipila</taxon>
    </lineage>
</organism>
<evidence type="ECO:0000313" key="2">
    <source>
        <dbReference type="EMBL" id="QIB70525.1"/>
    </source>
</evidence>